<protein>
    <submittedName>
        <fullName evidence="1">Uncharacterized protein</fullName>
    </submittedName>
</protein>
<gene>
    <name evidence="1" type="primary">Nfu_g_1_021934</name>
</gene>
<reference evidence="1" key="2">
    <citation type="submission" date="2016-06" db="EMBL/GenBank/DDBJ databases">
        <title>The genome of a short-lived fish provides insights into sex chromosome evolution and the genetic control of aging.</title>
        <authorList>
            <person name="Reichwald K."/>
            <person name="Felder M."/>
            <person name="Petzold A."/>
            <person name="Koch P."/>
            <person name="Groth M."/>
            <person name="Platzer M."/>
        </authorList>
    </citation>
    <scope>NUCLEOTIDE SEQUENCE</scope>
    <source>
        <tissue evidence="1">Brain</tissue>
    </source>
</reference>
<name>A0A1A8CAS3_NOTKA</name>
<dbReference type="AlphaFoldDB" id="A0A1A8CAS3"/>
<feature type="non-terminal residue" evidence="1">
    <location>
        <position position="42"/>
    </location>
</feature>
<dbReference type="EMBL" id="HADZ01013036">
    <property type="protein sequence ID" value="SBP76977.1"/>
    <property type="molecule type" value="Transcribed_RNA"/>
</dbReference>
<reference evidence="1" key="1">
    <citation type="submission" date="2016-05" db="EMBL/GenBank/DDBJ databases">
        <authorList>
            <person name="Lavstsen T."/>
            <person name="Jespersen J.S."/>
        </authorList>
    </citation>
    <scope>NUCLEOTIDE SEQUENCE</scope>
    <source>
        <tissue evidence="1">Brain</tissue>
    </source>
</reference>
<accession>A0A1A8CAS3</accession>
<organism evidence="1">
    <name type="scientific">Nothobranchius kadleci</name>
    <name type="common">African annual killifish</name>
    <dbReference type="NCBI Taxonomy" id="1051664"/>
    <lineage>
        <taxon>Eukaryota</taxon>
        <taxon>Metazoa</taxon>
        <taxon>Chordata</taxon>
        <taxon>Craniata</taxon>
        <taxon>Vertebrata</taxon>
        <taxon>Euteleostomi</taxon>
        <taxon>Actinopterygii</taxon>
        <taxon>Neopterygii</taxon>
        <taxon>Teleostei</taxon>
        <taxon>Neoteleostei</taxon>
        <taxon>Acanthomorphata</taxon>
        <taxon>Ovalentaria</taxon>
        <taxon>Atherinomorphae</taxon>
        <taxon>Cyprinodontiformes</taxon>
        <taxon>Nothobranchiidae</taxon>
        <taxon>Nothobranchius</taxon>
    </lineage>
</organism>
<evidence type="ECO:0000313" key="1">
    <source>
        <dbReference type="EMBL" id="SBP76977.1"/>
    </source>
</evidence>
<sequence>METHLKGRPATTALLVHGAFTYISVVDPRFRDLRNEIHQRKL</sequence>
<proteinExistence type="predicted"/>